<dbReference type="Pfam" id="PF04082">
    <property type="entry name" value="Fungal_trans"/>
    <property type="match status" value="1"/>
</dbReference>
<dbReference type="GeneID" id="19131828"/>
<reference evidence="10 11" key="1">
    <citation type="journal article" date="2012" name="PLoS Pathog.">
        <title>Diverse lifestyles and strategies of plant pathogenesis encoded in the genomes of eighteen Dothideomycetes fungi.</title>
        <authorList>
            <person name="Ohm R.A."/>
            <person name="Feau N."/>
            <person name="Henrissat B."/>
            <person name="Schoch C.L."/>
            <person name="Horwitz B.A."/>
            <person name="Barry K.W."/>
            <person name="Condon B.J."/>
            <person name="Copeland A.C."/>
            <person name="Dhillon B."/>
            <person name="Glaser F."/>
            <person name="Hesse C.N."/>
            <person name="Kosti I."/>
            <person name="LaButti K."/>
            <person name="Lindquist E.A."/>
            <person name="Lucas S."/>
            <person name="Salamov A.A."/>
            <person name="Bradshaw R.E."/>
            <person name="Ciuffetti L."/>
            <person name="Hamelin R.C."/>
            <person name="Kema G.H.J."/>
            <person name="Lawrence C."/>
            <person name="Scott J.A."/>
            <person name="Spatafora J.W."/>
            <person name="Turgeon B.G."/>
            <person name="de Wit P.J.G.M."/>
            <person name="Zhong S."/>
            <person name="Goodwin S.B."/>
            <person name="Grigoriev I.V."/>
        </authorList>
    </citation>
    <scope>NUCLEOTIDE SEQUENCE [LARGE SCALE GENOMIC DNA]</scope>
    <source>
        <strain evidence="11">ND90Pr / ATCC 201652</strain>
    </source>
</reference>
<comment type="subcellular location">
    <subcellularLocation>
        <location evidence="1">Nucleus</location>
    </subcellularLocation>
</comment>
<sequence>MTQPKAKYLVCKFCRRSFNRTEHLQRHERIHTKEKPFTCACGKAFTRRDLLLRHKRLYHDVNLAAQDQNTSVSFQSAPTPGTQGEDEDEDIVTGPSVDTDVLYNRHERADHGHNNVASQTSSTSGVSQIATMPEDQSGGGGGGDDTLTPPVDTNCSNTAAVETASFSGTSHSDPVHGCVASTPAIANSARHLDSFQLVDQDALVNHSHLGHSPRFIVDSGVLNSSRDYMDYLWDDFNDNLMIDAITGLSTLTDPFIPLCASSTGLLGFESGIDIVPSEDTVMHPIPESADPLDYRSRLPSLEQEDPHLVGSRTARGAAPVRDVPGMPWIISNEVYNHIRTLLENYRFLYTASFLLPSKHTVCRYIEGYFSGFHAHLPFLHIPSVSFRIISPELILAILAVGALYRFQRRQSDQLYMAAYALVQHKVQHRVQEIYRDSTPAASKQPSSNPQVELLQAMTLLIALSTWNHSRLLSDSFALAAQLALLIQEGHGSDVSNTPSQDEWISWVCSESERRTKLAAYSFLNLHSIVYNIAPKLMTAQMGNVFLPSPESHWQAIDTSSWLAARQKEQHYEVDFRTAFANLFCEWPASESLCKSSTFGNYVLIHGIVQQIFLSRHSLVDFASQSEGALSPETVTNIQKTLRNWQRTWNTTKGASVDPASPHGPLSFNSIALFRIALVRLHLDLGPYRGLETRNPPCIAQSLYRSPALPLSRVACSVVLQLVHALGVIIRIGNEFVAKTQAFSWSIVHPICNFECACFLSKWLLASSDALSRGQELSAAEKHLLQVIISILIEAEAGSDSGSPDAFSVSETSALSVRRMAIVSVRIWAQMFGGVNVFDIVNPIGEGLHLYASLLEEGILSPRE</sequence>
<evidence type="ECO:0000256" key="3">
    <source>
        <dbReference type="ARBA" id="ARBA00022737"/>
    </source>
</evidence>
<dbReference type="GO" id="GO:0000981">
    <property type="term" value="F:DNA-binding transcription factor activity, RNA polymerase II-specific"/>
    <property type="evidence" value="ECO:0007669"/>
    <property type="project" value="InterPro"/>
</dbReference>
<proteinExistence type="predicted"/>
<dbReference type="AlphaFoldDB" id="M2SXK0"/>
<organism evidence="10 11">
    <name type="scientific">Cochliobolus sativus (strain ND90Pr / ATCC 201652)</name>
    <name type="common">Common root rot and spot blotch fungus</name>
    <name type="synonym">Bipolaris sorokiniana</name>
    <dbReference type="NCBI Taxonomy" id="665912"/>
    <lineage>
        <taxon>Eukaryota</taxon>
        <taxon>Fungi</taxon>
        <taxon>Dikarya</taxon>
        <taxon>Ascomycota</taxon>
        <taxon>Pezizomycotina</taxon>
        <taxon>Dothideomycetes</taxon>
        <taxon>Pleosporomycetidae</taxon>
        <taxon>Pleosporales</taxon>
        <taxon>Pleosporineae</taxon>
        <taxon>Pleosporaceae</taxon>
        <taxon>Bipolaris</taxon>
    </lineage>
</organism>
<keyword evidence="6" id="KW-0539">Nucleus</keyword>
<keyword evidence="2" id="KW-0479">Metal-binding</keyword>
<dbReference type="GO" id="GO:0006351">
    <property type="term" value="P:DNA-templated transcription"/>
    <property type="evidence" value="ECO:0007669"/>
    <property type="project" value="InterPro"/>
</dbReference>
<gene>
    <name evidence="10" type="ORF">COCSADRAFT_157473</name>
</gene>
<dbReference type="EMBL" id="KB445639">
    <property type="protein sequence ID" value="EMD67040.1"/>
    <property type="molecule type" value="Genomic_DNA"/>
</dbReference>
<evidence type="ECO:0000256" key="8">
    <source>
        <dbReference type="SAM" id="MobiDB-lite"/>
    </source>
</evidence>
<accession>M2SXK0</accession>
<dbReference type="OMA" id="MYFIAKS"/>
<dbReference type="OrthoDB" id="654211at2759"/>
<feature type="region of interest" description="Disordered" evidence="8">
    <location>
        <begin position="69"/>
        <end position="95"/>
    </location>
</feature>
<dbReference type="InterPro" id="IPR013087">
    <property type="entry name" value="Znf_C2H2_type"/>
</dbReference>
<dbReference type="KEGG" id="bsc:COCSADRAFT_157473"/>
<dbReference type="HOGENOM" id="CLU_007784_1_0_1"/>
<dbReference type="InterPro" id="IPR036236">
    <property type="entry name" value="Znf_C2H2_sf"/>
</dbReference>
<dbReference type="RefSeq" id="XP_007696799.1">
    <property type="nucleotide sequence ID" value="XM_007698609.1"/>
</dbReference>
<dbReference type="SMART" id="SM00355">
    <property type="entry name" value="ZnF_C2H2"/>
    <property type="match status" value="2"/>
</dbReference>
<feature type="compositionally biased region" description="Polar residues" evidence="8">
    <location>
        <begin position="69"/>
        <end position="82"/>
    </location>
</feature>
<protein>
    <recommendedName>
        <fullName evidence="9">C2H2-type domain-containing protein</fullName>
    </recommendedName>
</protein>
<keyword evidence="4 7" id="KW-0863">Zinc-finger</keyword>
<dbReference type="GO" id="GO:0008270">
    <property type="term" value="F:zinc ion binding"/>
    <property type="evidence" value="ECO:0007669"/>
    <property type="project" value="UniProtKB-KW"/>
</dbReference>
<keyword evidence="5" id="KW-0862">Zinc</keyword>
<evidence type="ECO:0000313" key="11">
    <source>
        <dbReference type="Proteomes" id="UP000016934"/>
    </source>
</evidence>
<dbReference type="SUPFAM" id="SSF57667">
    <property type="entry name" value="beta-beta-alpha zinc fingers"/>
    <property type="match status" value="1"/>
</dbReference>
<evidence type="ECO:0000256" key="4">
    <source>
        <dbReference type="ARBA" id="ARBA00022771"/>
    </source>
</evidence>
<name>M2SXK0_COCSN</name>
<feature type="domain" description="C2H2-type" evidence="9">
    <location>
        <begin position="37"/>
        <end position="59"/>
    </location>
</feature>
<dbReference type="PANTHER" id="PTHR40626:SF10">
    <property type="entry name" value="C2H2-TYPE DOMAIN-CONTAINING PROTEIN"/>
    <property type="match status" value="1"/>
</dbReference>
<dbReference type="Pfam" id="PF00096">
    <property type="entry name" value="zf-C2H2"/>
    <property type="match status" value="1"/>
</dbReference>
<evidence type="ECO:0000313" key="10">
    <source>
        <dbReference type="EMBL" id="EMD67040.1"/>
    </source>
</evidence>
<evidence type="ECO:0000256" key="5">
    <source>
        <dbReference type="ARBA" id="ARBA00022833"/>
    </source>
</evidence>
<evidence type="ECO:0000256" key="6">
    <source>
        <dbReference type="ARBA" id="ARBA00023242"/>
    </source>
</evidence>
<dbReference type="eggNOG" id="KOG1721">
    <property type="taxonomic scope" value="Eukaryota"/>
</dbReference>
<dbReference type="InterPro" id="IPR051059">
    <property type="entry name" value="VerF-like"/>
</dbReference>
<feature type="domain" description="C2H2-type" evidence="9">
    <location>
        <begin position="9"/>
        <end position="36"/>
    </location>
</feature>
<dbReference type="Gene3D" id="3.30.160.60">
    <property type="entry name" value="Classic Zinc Finger"/>
    <property type="match status" value="2"/>
</dbReference>
<dbReference type="GO" id="GO:0005634">
    <property type="term" value="C:nucleus"/>
    <property type="evidence" value="ECO:0007669"/>
    <property type="project" value="UniProtKB-SubCell"/>
</dbReference>
<evidence type="ECO:0000256" key="7">
    <source>
        <dbReference type="PROSITE-ProRule" id="PRU00042"/>
    </source>
</evidence>
<evidence type="ECO:0000256" key="1">
    <source>
        <dbReference type="ARBA" id="ARBA00004123"/>
    </source>
</evidence>
<evidence type="ECO:0000256" key="2">
    <source>
        <dbReference type="ARBA" id="ARBA00022723"/>
    </source>
</evidence>
<dbReference type="PANTHER" id="PTHR40626">
    <property type="entry name" value="MIP31509P"/>
    <property type="match status" value="1"/>
</dbReference>
<reference evidence="11" key="2">
    <citation type="journal article" date="2013" name="PLoS Genet.">
        <title>Comparative genome structure, secondary metabolite, and effector coding capacity across Cochliobolus pathogens.</title>
        <authorList>
            <person name="Condon B.J."/>
            <person name="Leng Y."/>
            <person name="Wu D."/>
            <person name="Bushley K.E."/>
            <person name="Ohm R.A."/>
            <person name="Otillar R."/>
            <person name="Martin J."/>
            <person name="Schackwitz W."/>
            <person name="Grimwood J."/>
            <person name="MohdZainudin N."/>
            <person name="Xue C."/>
            <person name="Wang R."/>
            <person name="Manning V.A."/>
            <person name="Dhillon B."/>
            <person name="Tu Z.J."/>
            <person name="Steffenson B.J."/>
            <person name="Salamov A."/>
            <person name="Sun H."/>
            <person name="Lowry S."/>
            <person name="LaButti K."/>
            <person name="Han J."/>
            <person name="Copeland A."/>
            <person name="Lindquist E."/>
            <person name="Barry K."/>
            <person name="Schmutz J."/>
            <person name="Baker S.E."/>
            <person name="Ciuffetti L.M."/>
            <person name="Grigoriev I.V."/>
            <person name="Zhong S."/>
            <person name="Turgeon B.G."/>
        </authorList>
    </citation>
    <scope>NUCLEOTIDE SEQUENCE [LARGE SCALE GENOMIC DNA]</scope>
    <source>
        <strain evidence="11">ND90Pr / ATCC 201652</strain>
    </source>
</reference>
<dbReference type="GO" id="GO:0000978">
    <property type="term" value="F:RNA polymerase II cis-regulatory region sequence-specific DNA binding"/>
    <property type="evidence" value="ECO:0007669"/>
    <property type="project" value="InterPro"/>
</dbReference>
<dbReference type="GO" id="GO:0000785">
    <property type="term" value="C:chromatin"/>
    <property type="evidence" value="ECO:0007669"/>
    <property type="project" value="TreeGrafter"/>
</dbReference>
<dbReference type="Proteomes" id="UP000016934">
    <property type="component" value="Unassembled WGS sequence"/>
</dbReference>
<feature type="compositionally biased region" description="Polar residues" evidence="8">
    <location>
        <begin position="115"/>
        <end position="130"/>
    </location>
</feature>
<dbReference type="InterPro" id="IPR007219">
    <property type="entry name" value="XnlR_reg_dom"/>
</dbReference>
<keyword evidence="11" id="KW-1185">Reference proteome</keyword>
<dbReference type="CDD" id="cd12148">
    <property type="entry name" value="fungal_TF_MHR"/>
    <property type="match status" value="1"/>
</dbReference>
<dbReference type="PROSITE" id="PS00028">
    <property type="entry name" value="ZINC_FINGER_C2H2_1"/>
    <property type="match status" value="1"/>
</dbReference>
<evidence type="ECO:0000259" key="9">
    <source>
        <dbReference type="PROSITE" id="PS50157"/>
    </source>
</evidence>
<dbReference type="PROSITE" id="PS50157">
    <property type="entry name" value="ZINC_FINGER_C2H2_2"/>
    <property type="match status" value="2"/>
</dbReference>
<keyword evidence="3" id="KW-0677">Repeat</keyword>
<feature type="region of interest" description="Disordered" evidence="8">
    <location>
        <begin position="109"/>
        <end position="144"/>
    </location>
</feature>